<dbReference type="AlphaFoldDB" id="A0AA49IXZ6"/>
<sequence length="277" mass="30844">MSHNVDNIYLPKLARIAHIKEEIGGERAIKTFRLEFVNGDGFDHAPGQCAMLSIFGRGESMISIASSPLVKEYKQFSIMRVGRVTTTFHELQVGDVVGIRGPYGNQFPMDDWKGKNLVVIGGGVGLAPVWPIVTTALARRADYKNISVFYGARSSRDIMYREDLEKIRGQATVNLSIDKAEDGWKEFVGFVPSNVLDKKPSPDNTVAIVCGPPIMIKFVIQNLQQLGFKDEQIYTTIENKMKCGLGKCGRCNVGTDYVCVKGPVYSWAELKRLPQEY</sequence>
<dbReference type="PROSITE" id="PS51384">
    <property type="entry name" value="FAD_FR"/>
    <property type="match status" value="1"/>
</dbReference>
<dbReference type="InterPro" id="IPR039261">
    <property type="entry name" value="FNR_nucleotide-bd"/>
</dbReference>
<dbReference type="SUPFAM" id="SSF52343">
    <property type="entry name" value="Ferredoxin reductase-like, C-terminal NADP-linked domain"/>
    <property type="match status" value="1"/>
</dbReference>
<dbReference type="InterPro" id="IPR019480">
    <property type="entry name" value="Dihydroorotate_DH_Fe-S-bd"/>
</dbReference>
<feature type="binding site" evidence="1">
    <location>
        <position position="251"/>
    </location>
    <ligand>
        <name>[2Fe-2S] cluster</name>
        <dbReference type="ChEBI" id="CHEBI:190135"/>
    </ligand>
</feature>
<accession>A0AA49IXZ6</accession>
<gene>
    <name evidence="3" type="ORF">OHM77_12835</name>
</gene>
<proteinExistence type="predicted"/>
<dbReference type="GO" id="GO:0006221">
    <property type="term" value="P:pyrimidine nucleotide biosynthetic process"/>
    <property type="evidence" value="ECO:0007669"/>
    <property type="project" value="InterPro"/>
</dbReference>
<dbReference type="CDD" id="cd06221">
    <property type="entry name" value="sulfite_reductase_like"/>
    <property type="match status" value="1"/>
</dbReference>
<dbReference type="InterPro" id="IPR017927">
    <property type="entry name" value="FAD-bd_FR_type"/>
</dbReference>
<keyword evidence="1" id="KW-0411">Iron-sulfur</keyword>
<dbReference type="KEGG" id="npv:OHM77_12835"/>
<feature type="binding site" evidence="1">
    <location>
        <position position="259"/>
    </location>
    <ligand>
        <name>[2Fe-2S] cluster</name>
        <dbReference type="ChEBI" id="CHEBI:190135"/>
    </ligand>
</feature>
<dbReference type="InterPro" id="IPR001709">
    <property type="entry name" value="Flavoprot_Pyr_Nucl_cyt_Rdtase"/>
</dbReference>
<feature type="domain" description="FAD-binding FR-type" evidence="2">
    <location>
        <begin position="9"/>
        <end position="109"/>
    </location>
</feature>
<evidence type="ECO:0000256" key="1">
    <source>
        <dbReference type="PIRSR" id="PIRSR006816-2"/>
    </source>
</evidence>
<comment type="cofactor">
    <cofactor evidence="1">
        <name>[2Fe-2S] cluster</name>
        <dbReference type="ChEBI" id="CHEBI:190135"/>
    </cofactor>
    <text evidence="1">Binds 1 [2Fe-2S] cluster per subunit.</text>
</comment>
<dbReference type="InterPro" id="IPR017938">
    <property type="entry name" value="Riboflavin_synthase-like_b-brl"/>
</dbReference>
<feature type="binding site" evidence="1">
    <location>
        <position position="243"/>
    </location>
    <ligand>
        <name>[2Fe-2S] cluster</name>
        <dbReference type="ChEBI" id="CHEBI:190135"/>
    </ligand>
</feature>
<dbReference type="InterPro" id="IPR001433">
    <property type="entry name" value="OxRdtase_FAD/NAD-bd"/>
</dbReference>
<dbReference type="PRINTS" id="PR00406">
    <property type="entry name" value="CYTB5RDTASE"/>
</dbReference>
<dbReference type="PANTHER" id="PTHR43513:SF1">
    <property type="entry name" value="ANAEROBIC SULFITE REDUCTASE SUBUNIT B"/>
    <property type="match status" value="1"/>
</dbReference>
<dbReference type="InterPro" id="IPR050353">
    <property type="entry name" value="PyrK_electron_transfer"/>
</dbReference>
<dbReference type="Gene3D" id="2.40.30.10">
    <property type="entry name" value="Translation factors"/>
    <property type="match status" value="1"/>
</dbReference>
<protein>
    <submittedName>
        <fullName evidence="3">FAD/NAD(P)-binding protein</fullName>
    </submittedName>
</protein>
<evidence type="ECO:0000313" key="3">
    <source>
        <dbReference type="EMBL" id="WIM05548.1"/>
    </source>
</evidence>
<keyword evidence="1" id="KW-0479">Metal-binding</keyword>
<dbReference type="Proteomes" id="UP001234916">
    <property type="component" value="Chromosome"/>
</dbReference>
<keyword evidence="1" id="KW-0408">Iron</keyword>
<keyword evidence="1" id="KW-0001">2Fe-2S</keyword>
<dbReference type="SUPFAM" id="SSF63380">
    <property type="entry name" value="Riboflavin synthase domain-like"/>
    <property type="match status" value="1"/>
</dbReference>
<dbReference type="PIRSF" id="PIRSF006816">
    <property type="entry name" value="Cyc3_hyd_g"/>
    <property type="match status" value="1"/>
</dbReference>
<dbReference type="PRINTS" id="PR00371">
    <property type="entry name" value="FPNCR"/>
</dbReference>
<dbReference type="GO" id="GO:0046872">
    <property type="term" value="F:metal ion binding"/>
    <property type="evidence" value="ECO:0007669"/>
    <property type="project" value="UniProtKB-KW"/>
</dbReference>
<dbReference type="Pfam" id="PF00175">
    <property type="entry name" value="NAD_binding_1"/>
    <property type="match status" value="1"/>
</dbReference>
<organism evidence="3">
    <name type="scientific">Candidatus Nitricoxidivorans perseverans</name>
    <dbReference type="NCBI Taxonomy" id="2975601"/>
    <lineage>
        <taxon>Bacteria</taxon>
        <taxon>Pseudomonadati</taxon>
        <taxon>Pseudomonadota</taxon>
        <taxon>Betaproteobacteria</taxon>
        <taxon>Nitrosomonadales</taxon>
        <taxon>Sterolibacteriaceae</taxon>
        <taxon>Candidatus Nitricoxidivorans</taxon>
    </lineage>
</organism>
<dbReference type="GO" id="GO:0016491">
    <property type="term" value="F:oxidoreductase activity"/>
    <property type="evidence" value="ECO:0007669"/>
    <property type="project" value="InterPro"/>
</dbReference>
<feature type="binding site" evidence="1">
    <location>
        <position position="248"/>
    </location>
    <ligand>
        <name>[2Fe-2S] cluster</name>
        <dbReference type="ChEBI" id="CHEBI:190135"/>
    </ligand>
</feature>
<dbReference type="PANTHER" id="PTHR43513">
    <property type="entry name" value="DIHYDROOROTATE DEHYDROGENASE B (NAD(+)), ELECTRON TRANSFER SUBUNIT"/>
    <property type="match status" value="1"/>
</dbReference>
<name>A0AA49IXZ6_9PROT</name>
<dbReference type="Pfam" id="PF10418">
    <property type="entry name" value="DHODB_Fe-S_bind"/>
    <property type="match status" value="1"/>
</dbReference>
<reference evidence="3" key="1">
    <citation type="journal article" date="2023" name="Nat. Microbiol.">
        <title>Enrichment and characterization of a nitric oxide-reducing microbial community in a continuous bioreactor.</title>
        <authorList>
            <person name="Garrido-Amador P."/>
            <person name="Stortenbeker N."/>
            <person name="Wessels H.J.C.T."/>
            <person name="Speth D.R."/>
            <person name="Garcia-Heredia I."/>
            <person name="Kartal B."/>
        </authorList>
    </citation>
    <scope>NUCLEOTIDE SEQUENCE</scope>
    <source>
        <strain evidence="3">MAG1</strain>
    </source>
</reference>
<dbReference type="EMBL" id="CP107246">
    <property type="protein sequence ID" value="WIM05548.1"/>
    <property type="molecule type" value="Genomic_DNA"/>
</dbReference>
<dbReference type="GO" id="GO:0050660">
    <property type="term" value="F:flavin adenine dinucleotide binding"/>
    <property type="evidence" value="ECO:0007669"/>
    <property type="project" value="InterPro"/>
</dbReference>
<dbReference type="GO" id="GO:0051537">
    <property type="term" value="F:2 iron, 2 sulfur cluster binding"/>
    <property type="evidence" value="ECO:0007669"/>
    <property type="project" value="UniProtKB-KW"/>
</dbReference>
<evidence type="ECO:0000259" key="2">
    <source>
        <dbReference type="PROSITE" id="PS51384"/>
    </source>
</evidence>
<dbReference type="Gene3D" id="3.40.50.80">
    <property type="entry name" value="Nucleotide-binding domain of ferredoxin-NADP reductase (FNR) module"/>
    <property type="match status" value="1"/>
</dbReference>
<dbReference type="InterPro" id="IPR012165">
    <property type="entry name" value="Cyt_c3_hydrogenase_gsu"/>
</dbReference>